<gene>
    <name evidence="3" type="ORF">GCM10007874_55990</name>
</gene>
<dbReference type="EMBL" id="BSPC01000063">
    <property type="protein sequence ID" value="GLS22581.1"/>
    <property type="molecule type" value="Genomic_DNA"/>
</dbReference>
<dbReference type="Pfam" id="PF00092">
    <property type="entry name" value="VWA"/>
    <property type="match status" value="1"/>
</dbReference>
<dbReference type="RefSeq" id="WP_284315536.1">
    <property type="nucleotide sequence ID" value="NZ_BSPC01000063.1"/>
</dbReference>
<name>A0ABQ6CWH4_9HYPH</name>
<dbReference type="SUPFAM" id="SSF53300">
    <property type="entry name" value="vWA-like"/>
    <property type="match status" value="1"/>
</dbReference>
<dbReference type="InterPro" id="IPR021908">
    <property type="entry name" value="YfbK_C"/>
</dbReference>
<evidence type="ECO:0000256" key="1">
    <source>
        <dbReference type="SAM" id="MobiDB-lite"/>
    </source>
</evidence>
<accession>A0ABQ6CWH4</accession>
<dbReference type="InterPro" id="IPR036465">
    <property type="entry name" value="vWFA_dom_sf"/>
</dbReference>
<evidence type="ECO:0000313" key="4">
    <source>
        <dbReference type="Proteomes" id="UP001156882"/>
    </source>
</evidence>
<feature type="domain" description="VWFA" evidence="2">
    <location>
        <begin position="492"/>
        <end position="670"/>
    </location>
</feature>
<dbReference type="SMART" id="SM00327">
    <property type="entry name" value="VWA"/>
    <property type="match status" value="1"/>
</dbReference>
<dbReference type="Pfam" id="PF12034">
    <property type="entry name" value="YfbK_C"/>
    <property type="match status" value="1"/>
</dbReference>
<dbReference type="CDD" id="cd01465">
    <property type="entry name" value="vWA_subgroup"/>
    <property type="match status" value="1"/>
</dbReference>
<evidence type="ECO:0000313" key="3">
    <source>
        <dbReference type="EMBL" id="GLS22581.1"/>
    </source>
</evidence>
<feature type="region of interest" description="Disordered" evidence="1">
    <location>
        <begin position="93"/>
        <end position="118"/>
    </location>
</feature>
<feature type="compositionally biased region" description="Polar residues" evidence="1">
    <location>
        <begin position="97"/>
        <end position="108"/>
    </location>
</feature>
<dbReference type="Pfam" id="PF12450">
    <property type="entry name" value="vWF_A"/>
    <property type="match status" value="1"/>
</dbReference>
<dbReference type="PANTHER" id="PTHR10579">
    <property type="entry name" value="CALCIUM-ACTIVATED CHLORIDE CHANNEL REGULATOR"/>
    <property type="match status" value="1"/>
</dbReference>
<keyword evidence="4" id="KW-1185">Reference proteome</keyword>
<organism evidence="3 4">
    <name type="scientific">Labrys miyagiensis</name>
    <dbReference type="NCBI Taxonomy" id="346912"/>
    <lineage>
        <taxon>Bacteria</taxon>
        <taxon>Pseudomonadati</taxon>
        <taxon>Pseudomonadota</taxon>
        <taxon>Alphaproteobacteria</taxon>
        <taxon>Hyphomicrobiales</taxon>
        <taxon>Xanthobacteraceae</taxon>
        <taxon>Labrys</taxon>
    </lineage>
</organism>
<sequence>MSVDHDFDPVELPEARPSDAAREQAIFKAVMQFEENQRRQSRGVPQPRLRFSSLLPRPSLRLALATGAAALIAIPMGVETMKTWRPAETLQEVEVPSTDQKLAINDSTPAPPLADREKLPATQKPVELAGHNDLQKSAVPPAPPKRYPVEPAAQIAPLPAPPPLGVPTASIAPEQQMASRAVPLPPERPLLPNGSAPAKQDQAWLNVRREPVGGAQAPDVIVGQQTGAPAQAGASPYPPQPGTGGFGSLRIDPNGALATGPAAGEPARAANTPAPAPTFMWDPNVPKAGRASPSGTANLLAGTQQIGGGFSATLSIEDGRSSSTGNYLGGLQVGGKTGTAEKLVAGQDVAPVSPAVSVATNAPAPAAVNSIDAPMPPPQAEVGRDKFANAPENAFKPVAQEPVSTFSIDVDTASYSYVRAALGQNVLPQPDAVRTEEMINYFPYDYAPPRSAAEPFSTAVTVMPNPWVAGHKLMRIGIKGYTLPADERPPANLVFLIDTSGSMDEPNKLPLLLKSLGMLVDTLRPEDKVSIVAYAGSAGVVLPPTKASDKAAIEAALDRLNAGGSTAGGEGLRLAYQLAEANFDPKAVNRVMLSTDGDFNVGITDPDELKGFVTRERDKGIFLSVLGFGMGNLNDAMMQELAQNGNGEAAYIDTLNEARKVLVDQATSTLFPIAKDVKIQVEFNPAAVSDYRLVGYETRMLRTEDFNNDKVDAGEVGSGTSVTAIYDFVPAGGPRPVDDSRYQAQVAAAATGKADEYAFLKIRYKLPKSDKSKLMTTPVTRAGEAESMSQAPLDSRFAVAVASFGEWLRGGKYSGSVTPDDIIALANGAKGEDEFGYRAEFINLVRAAKTAKGLPPSRQ</sequence>
<proteinExistence type="predicted"/>
<comment type="caution">
    <text evidence="3">The sequence shown here is derived from an EMBL/GenBank/DDBJ whole genome shotgun (WGS) entry which is preliminary data.</text>
</comment>
<dbReference type="InterPro" id="IPR002035">
    <property type="entry name" value="VWF_A"/>
</dbReference>
<protein>
    <recommendedName>
        <fullName evidence="2">VWFA domain-containing protein</fullName>
    </recommendedName>
</protein>
<evidence type="ECO:0000259" key="2">
    <source>
        <dbReference type="PROSITE" id="PS50234"/>
    </source>
</evidence>
<dbReference type="PROSITE" id="PS50234">
    <property type="entry name" value="VWFA"/>
    <property type="match status" value="1"/>
</dbReference>
<feature type="region of interest" description="Disordered" evidence="1">
    <location>
        <begin position="130"/>
        <end position="149"/>
    </location>
</feature>
<dbReference type="Proteomes" id="UP001156882">
    <property type="component" value="Unassembled WGS sequence"/>
</dbReference>
<dbReference type="PANTHER" id="PTHR10579:SF43">
    <property type="entry name" value="ZINC FINGER (C3HC4-TYPE RING FINGER) FAMILY PROTEIN"/>
    <property type="match status" value="1"/>
</dbReference>
<dbReference type="InterPro" id="IPR051266">
    <property type="entry name" value="CLCR"/>
</dbReference>
<reference evidence="4" key="1">
    <citation type="journal article" date="2019" name="Int. J. Syst. Evol. Microbiol.">
        <title>The Global Catalogue of Microorganisms (GCM) 10K type strain sequencing project: providing services to taxonomists for standard genome sequencing and annotation.</title>
        <authorList>
            <consortium name="The Broad Institute Genomics Platform"/>
            <consortium name="The Broad Institute Genome Sequencing Center for Infectious Disease"/>
            <person name="Wu L."/>
            <person name="Ma J."/>
        </authorList>
    </citation>
    <scope>NUCLEOTIDE SEQUENCE [LARGE SCALE GENOMIC DNA]</scope>
    <source>
        <strain evidence="4">NBRC 101365</strain>
    </source>
</reference>
<dbReference type="InterPro" id="IPR022156">
    <property type="entry name" value="Uncharacterised_YfbK_N"/>
</dbReference>
<dbReference type="Gene3D" id="3.40.50.410">
    <property type="entry name" value="von Willebrand factor, type A domain"/>
    <property type="match status" value="1"/>
</dbReference>
<feature type="region of interest" description="Disordered" evidence="1">
    <location>
        <begin position="227"/>
        <end position="269"/>
    </location>
</feature>